<dbReference type="InterPro" id="IPR011583">
    <property type="entry name" value="Chitinase_II/V-like_cat"/>
</dbReference>
<feature type="domain" description="GH18" evidence="2">
    <location>
        <begin position="1"/>
        <end position="202"/>
    </location>
</feature>
<evidence type="ECO:0000313" key="3">
    <source>
        <dbReference type="EMBL" id="RFU27196.1"/>
    </source>
</evidence>
<dbReference type="SUPFAM" id="SSF51445">
    <property type="entry name" value="(Trans)glycosidases"/>
    <property type="match status" value="1"/>
</dbReference>
<evidence type="ECO:0000313" key="4">
    <source>
        <dbReference type="Proteomes" id="UP000258309"/>
    </source>
</evidence>
<dbReference type="OMA" id="QWRENCI"/>
<dbReference type="GO" id="GO:0005576">
    <property type="term" value="C:extracellular region"/>
    <property type="evidence" value="ECO:0007669"/>
    <property type="project" value="TreeGrafter"/>
</dbReference>
<dbReference type="InterPro" id="IPR050314">
    <property type="entry name" value="Glycosyl_Hydrlase_18"/>
</dbReference>
<keyword evidence="4" id="KW-1185">Reference proteome</keyword>
<dbReference type="GO" id="GO:0008061">
    <property type="term" value="F:chitin binding"/>
    <property type="evidence" value="ECO:0007669"/>
    <property type="project" value="InterPro"/>
</dbReference>
<dbReference type="Gene3D" id="3.20.20.80">
    <property type="entry name" value="Glycosidases"/>
    <property type="match status" value="2"/>
</dbReference>
<dbReference type="InterPro" id="IPR017853">
    <property type="entry name" value="GH"/>
</dbReference>
<reference evidence="3 4" key="1">
    <citation type="submission" date="2018-05" db="EMBL/GenBank/DDBJ databases">
        <title>Draft genome sequence of Scytalidium lignicola DSM 105466, a ubiquitous saprotrophic fungus.</title>
        <authorList>
            <person name="Buettner E."/>
            <person name="Gebauer A.M."/>
            <person name="Hofrichter M."/>
            <person name="Liers C."/>
            <person name="Kellner H."/>
        </authorList>
    </citation>
    <scope>NUCLEOTIDE SEQUENCE [LARGE SCALE GENOMIC DNA]</scope>
    <source>
        <strain evidence="3 4">DSM 105466</strain>
    </source>
</reference>
<proteinExistence type="predicted"/>
<dbReference type="GO" id="GO:0008843">
    <property type="term" value="F:endochitinase activity"/>
    <property type="evidence" value="ECO:0007669"/>
    <property type="project" value="UniProtKB-EC"/>
</dbReference>
<dbReference type="InterPro" id="IPR001223">
    <property type="entry name" value="Glyco_hydro18_cat"/>
</dbReference>
<feature type="non-terminal residue" evidence="3">
    <location>
        <position position="1"/>
    </location>
</feature>
<feature type="non-terminal residue" evidence="3">
    <location>
        <position position="202"/>
    </location>
</feature>
<accession>A0A3E2H1C0</accession>
<dbReference type="GO" id="GO:0005975">
    <property type="term" value="P:carbohydrate metabolic process"/>
    <property type="evidence" value="ECO:0007669"/>
    <property type="project" value="InterPro"/>
</dbReference>
<dbReference type="OrthoDB" id="76388at2759"/>
<dbReference type="SMART" id="SM00636">
    <property type="entry name" value="Glyco_18"/>
    <property type="match status" value="1"/>
</dbReference>
<dbReference type="PANTHER" id="PTHR11177:SF317">
    <property type="entry name" value="CHITINASE 12-RELATED"/>
    <property type="match status" value="1"/>
</dbReference>
<protein>
    <recommendedName>
        <fullName evidence="1">chitinase</fullName>
        <ecNumber evidence="1">3.2.1.14</ecNumber>
    </recommendedName>
</protein>
<dbReference type="GO" id="GO:0006032">
    <property type="term" value="P:chitin catabolic process"/>
    <property type="evidence" value="ECO:0007669"/>
    <property type="project" value="TreeGrafter"/>
</dbReference>
<dbReference type="EMBL" id="NCSJ02000218">
    <property type="protein sequence ID" value="RFU27196.1"/>
    <property type="molecule type" value="Genomic_DNA"/>
</dbReference>
<organism evidence="3 4">
    <name type="scientific">Scytalidium lignicola</name>
    <name type="common">Hyphomycete</name>
    <dbReference type="NCBI Taxonomy" id="5539"/>
    <lineage>
        <taxon>Eukaryota</taxon>
        <taxon>Fungi</taxon>
        <taxon>Dikarya</taxon>
        <taxon>Ascomycota</taxon>
        <taxon>Pezizomycotina</taxon>
        <taxon>Leotiomycetes</taxon>
        <taxon>Leotiomycetes incertae sedis</taxon>
        <taxon>Scytalidium</taxon>
    </lineage>
</organism>
<name>A0A3E2H1C0_SCYLI</name>
<evidence type="ECO:0000256" key="1">
    <source>
        <dbReference type="ARBA" id="ARBA00012729"/>
    </source>
</evidence>
<dbReference type="EC" id="3.2.1.14" evidence="1"/>
<dbReference type="STRING" id="5539.A0A3E2H1C0"/>
<dbReference type="Proteomes" id="UP000258309">
    <property type="component" value="Unassembled WGS sequence"/>
</dbReference>
<dbReference type="AlphaFoldDB" id="A0A3E2H1C0"/>
<evidence type="ECO:0000259" key="2">
    <source>
        <dbReference type="PROSITE" id="PS51910"/>
    </source>
</evidence>
<dbReference type="PANTHER" id="PTHR11177">
    <property type="entry name" value="CHITINASE"/>
    <property type="match status" value="1"/>
</dbReference>
<sequence>MSCKIILLLFHPPRYSATSDGSDSVTYRAAAYYVNWAIYERQFNLQDLPADKLTHVFYAFANVKPDTEEVNLNRSKFASSAVSLVANFGLDALDIDWENLVFDTDAANIVLLFQAVREALDDYGSSLSLQYNFTLTVTSPAGPSNYQTMHLADMDQYIEFWNIMAYDYTGSWSAVTANQGNLFASSMDPASTPFDTQTVVTR</sequence>
<dbReference type="PROSITE" id="PS51910">
    <property type="entry name" value="GH18_2"/>
    <property type="match status" value="1"/>
</dbReference>
<dbReference type="Pfam" id="PF00704">
    <property type="entry name" value="Glyco_hydro_18"/>
    <property type="match status" value="1"/>
</dbReference>
<comment type="caution">
    <text evidence="3">The sequence shown here is derived from an EMBL/GenBank/DDBJ whole genome shotgun (WGS) entry which is preliminary data.</text>
</comment>
<gene>
    <name evidence="3" type="ORF">B7463_g9129</name>
</gene>